<dbReference type="InterPro" id="IPR046960">
    <property type="entry name" value="PPR_At4g14850-like_plant"/>
</dbReference>
<dbReference type="Gene3D" id="1.25.40.10">
    <property type="entry name" value="Tetratricopeptide repeat domain"/>
    <property type="match status" value="2"/>
</dbReference>
<evidence type="ECO:0000313" key="2">
    <source>
        <dbReference type="EMBL" id="KAK6946704.1"/>
    </source>
</evidence>
<protein>
    <submittedName>
        <fullName evidence="2">Pentatricopeptide repeat</fullName>
    </submittedName>
</protein>
<dbReference type="PANTHER" id="PTHR47926:SF347">
    <property type="entry name" value="PENTATRICOPEPTIDE REPEAT-CONTAINING PROTEIN"/>
    <property type="match status" value="1"/>
</dbReference>
<reference evidence="2 3" key="1">
    <citation type="submission" date="2023-12" db="EMBL/GenBank/DDBJ databases">
        <title>A high-quality genome assembly for Dillenia turbinata (Dilleniales).</title>
        <authorList>
            <person name="Chanderbali A."/>
        </authorList>
    </citation>
    <scope>NUCLEOTIDE SEQUENCE [LARGE SCALE GENOMIC DNA]</scope>
    <source>
        <strain evidence="2">LSX21</strain>
        <tissue evidence="2">Leaf</tissue>
    </source>
</reference>
<name>A0AAN8W5U1_9MAGN</name>
<dbReference type="EMBL" id="JBAMMX010000001">
    <property type="protein sequence ID" value="KAK6946704.1"/>
    <property type="molecule type" value="Genomic_DNA"/>
</dbReference>
<feature type="non-terminal residue" evidence="2">
    <location>
        <position position="1"/>
    </location>
</feature>
<keyword evidence="3" id="KW-1185">Reference proteome</keyword>
<keyword evidence="1" id="KW-0677">Repeat</keyword>
<dbReference type="AlphaFoldDB" id="A0AAN8W5U1"/>
<dbReference type="InterPro" id="IPR011990">
    <property type="entry name" value="TPR-like_helical_dom_sf"/>
</dbReference>
<organism evidence="2 3">
    <name type="scientific">Dillenia turbinata</name>
    <dbReference type="NCBI Taxonomy" id="194707"/>
    <lineage>
        <taxon>Eukaryota</taxon>
        <taxon>Viridiplantae</taxon>
        <taxon>Streptophyta</taxon>
        <taxon>Embryophyta</taxon>
        <taxon>Tracheophyta</taxon>
        <taxon>Spermatophyta</taxon>
        <taxon>Magnoliopsida</taxon>
        <taxon>eudicotyledons</taxon>
        <taxon>Gunneridae</taxon>
        <taxon>Pentapetalae</taxon>
        <taxon>Dilleniales</taxon>
        <taxon>Dilleniaceae</taxon>
        <taxon>Dillenia</taxon>
    </lineage>
</organism>
<evidence type="ECO:0000313" key="3">
    <source>
        <dbReference type="Proteomes" id="UP001370490"/>
    </source>
</evidence>
<dbReference type="Pfam" id="PF01535">
    <property type="entry name" value="PPR"/>
    <property type="match status" value="1"/>
</dbReference>
<dbReference type="InterPro" id="IPR002885">
    <property type="entry name" value="PPR_rpt"/>
</dbReference>
<sequence>GPNEFTLVGALNACSLCGNISQAYGIFGYIVRLGFENNVFLVNAFLTALIWHYELVEAVDVFEKCSCKDIVSWNAIIAGYLQFSYAEVPRFWVRLVGAGVKPDNFTFANVLTLAALSDPEFGLQVHAQLVKYGHGVEICVGNSLVDMYLKNQKLVDGFKAFNEMTSKEEGEKVHALKIKLGSDMDLCVDNALIDIQGGFVNEGRKYFSSITKDDGISPGDDHTTYAWLIFLAEQDKSKKLKS</sequence>
<dbReference type="GO" id="GO:0009451">
    <property type="term" value="P:RNA modification"/>
    <property type="evidence" value="ECO:0007669"/>
    <property type="project" value="InterPro"/>
</dbReference>
<dbReference type="GO" id="GO:0003723">
    <property type="term" value="F:RNA binding"/>
    <property type="evidence" value="ECO:0007669"/>
    <property type="project" value="InterPro"/>
</dbReference>
<evidence type="ECO:0000256" key="1">
    <source>
        <dbReference type="ARBA" id="ARBA00022737"/>
    </source>
</evidence>
<dbReference type="PANTHER" id="PTHR47926">
    <property type="entry name" value="PENTATRICOPEPTIDE REPEAT-CONTAINING PROTEIN"/>
    <property type="match status" value="1"/>
</dbReference>
<proteinExistence type="predicted"/>
<comment type="caution">
    <text evidence="2">The sequence shown here is derived from an EMBL/GenBank/DDBJ whole genome shotgun (WGS) entry which is preliminary data.</text>
</comment>
<dbReference type="Proteomes" id="UP001370490">
    <property type="component" value="Unassembled WGS sequence"/>
</dbReference>
<accession>A0AAN8W5U1</accession>
<gene>
    <name evidence="2" type="ORF">RJ641_000177</name>
</gene>